<keyword evidence="8 12" id="KW-0862">Zinc</keyword>
<evidence type="ECO:0000256" key="9">
    <source>
        <dbReference type="ARBA" id="ARBA00022857"/>
    </source>
</evidence>
<keyword evidence="18" id="KW-1185">Reference proteome</keyword>
<comment type="pathway">
    <text evidence="3 12">Cofactor biosynthesis; riboflavin biosynthesis; 5-amino-6-(D-ribitylamino)uracil from GTP: step 3/4.</text>
</comment>
<dbReference type="RefSeq" id="WP_075627715.1">
    <property type="nucleotide sequence ID" value="NZ_FOAM01000002.1"/>
</dbReference>
<feature type="binding site" evidence="14">
    <location>
        <position position="298"/>
    </location>
    <ligand>
        <name>substrate</name>
    </ligand>
</feature>
<evidence type="ECO:0000256" key="11">
    <source>
        <dbReference type="ARBA" id="ARBA00023268"/>
    </source>
</evidence>
<evidence type="ECO:0000259" key="16">
    <source>
        <dbReference type="PROSITE" id="PS51747"/>
    </source>
</evidence>
<feature type="binding site" evidence="14">
    <location>
        <position position="160"/>
    </location>
    <ligand>
        <name>NADP(+)</name>
        <dbReference type="ChEBI" id="CHEBI:58349"/>
    </ligand>
</feature>
<evidence type="ECO:0000256" key="15">
    <source>
        <dbReference type="PIRSR" id="PIRSR006769-3"/>
    </source>
</evidence>
<name>A0A1Q9AWX3_9HYPH</name>
<evidence type="ECO:0000256" key="6">
    <source>
        <dbReference type="ARBA" id="ARBA00022619"/>
    </source>
</evidence>
<dbReference type="Gene3D" id="3.40.140.10">
    <property type="entry name" value="Cytidine Deaminase, domain 2"/>
    <property type="match status" value="1"/>
</dbReference>
<accession>A0A1Q9AWX3</accession>
<comment type="catalytic activity">
    <reaction evidence="12">
        <text>2,5-diamino-6-hydroxy-4-(5-phosphoribosylamino)-pyrimidine + H2O + H(+) = 5-amino-6-(5-phospho-D-ribosylamino)uracil + NH4(+)</text>
        <dbReference type="Rhea" id="RHEA:21868"/>
        <dbReference type="ChEBI" id="CHEBI:15377"/>
        <dbReference type="ChEBI" id="CHEBI:15378"/>
        <dbReference type="ChEBI" id="CHEBI:28938"/>
        <dbReference type="ChEBI" id="CHEBI:58453"/>
        <dbReference type="ChEBI" id="CHEBI:58614"/>
        <dbReference type="EC" id="3.5.4.26"/>
    </reaction>
</comment>
<dbReference type="Pfam" id="PF00383">
    <property type="entry name" value="dCMP_cyt_deam_1"/>
    <property type="match status" value="1"/>
</dbReference>
<dbReference type="Gene3D" id="3.40.430.10">
    <property type="entry name" value="Dihydrofolate Reductase, subunit A"/>
    <property type="match status" value="1"/>
</dbReference>
<dbReference type="InterPro" id="IPR004794">
    <property type="entry name" value="Eubact_RibD"/>
</dbReference>
<comment type="catalytic activity">
    <reaction evidence="12">
        <text>5-amino-6-(5-phospho-D-ribitylamino)uracil + NADP(+) = 5-amino-6-(5-phospho-D-ribosylamino)uracil + NADPH + H(+)</text>
        <dbReference type="Rhea" id="RHEA:17845"/>
        <dbReference type="ChEBI" id="CHEBI:15378"/>
        <dbReference type="ChEBI" id="CHEBI:57783"/>
        <dbReference type="ChEBI" id="CHEBI:58349"/>
        <dbReference type="ChEBI" id="CHEBI:58421"/>
        <dbReference type="ChEBI" id="CHEBI:58453"/>
        <dbReference type="EC" id="1.1.1.193"/>
    </reaction>
</comment>
<dbReference type="CDD" id="cd01284">
    <property type="entry name" value="Riboflavin_deaminase-reductase"/>
    <property type="match status" value="1"/>
</dbReference>
<dbReference type="UniPathway" id="UPA00275">
    <property type="reaction ID" value="UER00401"/>
</dbReference>
<evidence type="ECO:0000256" key="14">
    <source>
        <dbReference type="PIRSR" id="PIRSR006769-2"/>
    </source>
</evidence>
<keyword evidence="12" id="KW-0378">Hydrolase</keyword>
<feature type="domain" description="CMP/dCMP-type deaminase" evidence="16">
    <location>
        <begin position="5"/>
        <end position="129"/>
    </location>
</feature>
<dbReference type="InterPro" id="IPR002734">
    <property type="entry name" value="RibDG_C"/>
</dbReference>
<dbReference type="AlphaFoldDB" id="A0A1Q9AWX3"/>
<dbReference type="PIRSF" id="PIRSF006769">
    <property type="entry name" value="RibD"/>
    <property type="match status" value="1"/>
</dbReference>
<reference evidence="17 18" key="1">
    <citation type="submission" date="2016-09" db="EMBL/GenBank/DDBJ databases">
        <title>Rhizobium sp. nov., a novel species isolated from the rice rhizosphere.</title>
        <authorList>
            <person name="Zhao J."/>
            <person name="Zhang X."/>
        </authorList>
    </citation>
    <scope>NUCLEOTIDE SEQUENCE [LARGE SCALE GENOMIC DNA]</scope>
    <source>
        <strain evidence="17 18">1.7048</strain>
    </source>
</reference>
<comment type="pathway">
    <text evidence="2 12">Cofactor biosynthesis; riboflavin biosynthesis; 5-amino-6-(D-ribitylamino)uracil from GTP: step 2/4.</text>
</comment>
<protein>
    <recommendedName>
        <fullName evidence="12">Riboflavin biosynthesis protein RibD</fullName>
    </recommendedName>
    <domain>
        <recommendedName>
            <fullName evidence="12">Diaminohydroxyphosphoribosylaminopyrimidine deaminase</fullName>
            <shortName evidence="12">DRAP deaminase</shortName>
            <ecNumber evidence="12">3.5.4.26</ecNumber>
        </recommendedName>
        <alternativeName>
            <fullName evidence="12">Riboflavin-specific deaminase</fullName>
        </alternativeName>
    </domain>
    <domain>
        <recommendedName>
            <fullName evidence="12">5-amino-6-(5-phosphoribosylamino)uracil reductase</fullName>
            <ecNumber evidence="12">1.1.1.193</ecNumber>
        </recommendedName>
        <alternativeName>
            <fullName evidence="12">HTP reductase</fullName>
        </alternativeName>
    </domain>
</protein>
<dbReference type="InterPro" id="IPR002125">
    <property type="entry name" value="CMP_dCMP_dom"/>
</dbReference>
<evidence type="ECO:0000256" key="4">
    <source>
        <dbReference type="ARBA" id="ARBA00005259"/>
    </source>
</evidence>
<feature type="binding site" evidence="15">
    <location>
        <position position="81"/>
    </location>
    <ligand>
        <name>Zn(2+)</name>
        <dbReference type="ChEBI" id="CHEBI:29105"/>
        <note>catalytic</note>
    </ligand>
</feature>
<dbReference type="PROSITE" id="PS00903">
    <property type="entry name" value="CYT_DCMP_DEAMINASES_1"/>
    <property type="match status" value="1"/>
</dbReference>
<organism evidence="17 18">
    <name type="scientific">Xaviernesmea oryzae</name>
    <dbReference type="NCBI Taxonomy" id="464029"/>
    <lineage>
        <taxon>Bacteria</taxon>
        <taxon>Pseudomonadati</taxon>
        <taxon>Pseudomonadota</taxon>
        <taxon>Alphaproteobacteria</taxon>
        <taxon>Hyphomicrobiales</taxon>
        <taxon>Rhizobiaceae</taxon>
        <taxon>Rhizobium/Agrobacterium group</taxon>
        <taxon>Xaviernesmea</taxon>
    </lineage>
</organism>
<dbReference type="EC" id="3.5.4.26" evidence="12"/>
<dbReference type="InterPro" id="IPR016193">
    <property type="entry name" value="Cytidine_deaminase-like"/>
</dbReference>
<dbReference type="EC" id="1.1.1.193" evidence="12"/>
<comment type="similarity">
    <text evidence="5 12">In the C-terminal section; belongs to the HTP reductase family.</text>
</comment>
<dbReference type="InterPro" id="IPR024072">
    <property type="entry name" value="DHFR-like_dom_sf"/>
</dbReference>
<dbReference type="InterPro" id="IPR050765">
    <property type="entry name" value="Riboflavin_Biosynth_HTPR"/>
</dbReference>
<gene>
    <name evidence="17" type="ORF">BJF93_10190</name>
</gene>
<keyword evidence="9 12" id="KW-0521">NADP</keyword>
<comment type="caution">
    <text evidence="17">The sequence shown here is derived from an EMBL/GenBank/DDBJ whole genome shotgun (WGS) entry which is preliminary data.</text>
</comment>
<evidence type="ECO:0000256" key="10">
    <source>
        <dbReference type="ARBA" id="ARBA00023002"/>
    </source>
</evidence>
<keyword evidence="7 12" id="KW-0479">Metal-binding</keyword>
<comment type="similarity">
    <text evidence="4 12">In the N-terminal section; belongs to the cytidine and deoxycytidylate deaminase family.</text>
</comment>
<dbReference type="Proteomes" id="UP000186364">
    <property type="component" value="Unassembled WGS sequence"/>
</dbReference>
<feature type="binding site" evidence="14">
    <location>
        <begin position="300"/>
        <end position="306"/>
    </location>
    <ligand>
        <name>NADP(+)</name>
        <dbReference type="ChEBI" id="CHEBI:58349"/>
    </ligand>
</feature>
<evidence type="ECO:0000313" key="17">
    <source>
        <dbReference type="EMBL" id="OLP59953.1"/>
    </source>
</evidence>
<dbReference type="SUPFAM" id="SSF53597">
    <property type="entry name" value="Dihydrofolate reductase-like"/>
    <property type="match status" value="1"/>
</dbReference>
<sequence length="363" mass="38544">MMAALDDARFMMRALALARIHLGTTGSNPSVGCVIVAPDGETILGEGVTARGGRPHAEPQALAQAGALARGATAYVTLEPCSHFGKTPPCADALVAAGVARVVVCLQDPDMRVSGRGLERLRAAGIAVETGLMEAEGRRLLAGYLTRKLLGRPRVILKLAVSADGLIGRRGEGQVAITGPQSRGAVHRLRAECDAILIGIGTAAADDPLLNVRLDGLEDRSPLRLVLDRHLTLAPESQLARTATAIPTCVVALPHARARKPEAARALEARGVRIIEAEDLQALLTHLAEEGISTVMVEGGAAVARAFLDADLVDRILLFESDKRIGPVGVDTPLRTHDLAERFALVQEERFGLDRARDFERIR</sequence>
<evidence type="ECO:0000313" key="18">
    <source>
        <dbReference type="Proteomes" id="UP000186364"/>
    </source>
</evidence>
<comment type="function">
    <text evidence="1 12">Converts 2,5-diamino-6-(ribosylamino)-4(3h)-pyrimidinone 5'-phosphate into 5-amino-6-(ribosylamino)-2,4(1h,3h)-pyrimidinedione 5'-phosphate.</text>
</comment>
<evidence type="ECO:0000256" key="3">
    <source>
        <dbReference type="ARBA" id="ARBA00004910"/>
    </source>
</evidence>
<evidence type="ECO:0000256" key="2">
    <source>
        <dbReference type="ARBA" id="ARBA00004882"/>
    </source>
</evidence>
<evidence type="ECO:0000256" key="7">
    <source>
        <dbReference type="ARBA" id="ARBA00022723"/>
    </source>
</evidence>
<keyword evidence="11" id="KW-0511">Multifunctional enzyme</keyword>
<evidence type="ECO:0000256" key="5">
    <source>
        <dbReference type="ARBA" id="ARBA00007417"/>
    </source>
</evidence>
<dbReference type="PROSITE" id="PS51747">
    <property type="entry name" value="CYT_DCMP_DEAMINASES_2"/>
    <property type="match status" value="1"/>
</dbReference>
<dbReference type="Pfam" id="PF01872">
    <property type="entry name" value="RibD_C"/>
    <property type="match status" value="1"/>
</dbReference>
<evidence type="ECO:0000256" key="12">
    <source>
        <dbReference type="PIRNR" id="PIRNR006769"/>
    </source>
</evidence>
<feature type="binding site" evidence="14">
    <location>
        <position position="202"/>
    </location>
    <ligand>
        <name>NADP(+)</name>
        <dbReference type="ChEBI" id="CHEBI:58349"/>
    </ligand>
</feature>
<evidence type="ECO:0000256" key="13">
    <source>
        <dbReference type="PIRSR" id="PIRSR006769-1"/>
    </source>
</evidence>
<dbReference type="EMBL" id="MKIP01000043">
    <property type="protein sequence ID" value="OLP59953.1"/>
    <property type="molecule type" value="Genomic_DNA"/>
</dbReference>
<keyword evidence="6 12" id="KW-0686">Riboflavin biosynthesis</keyword>
<dbReference type="PANTHER" id="PTHR38011">
    <property type="entry name" value="DIHYDROFOLATE REDUCTASE FAMILY PROTEIN (AFU_ORTHOLOGUE AFUA_8G06820)"/>
    <property type="match status" value="1"/>
</dbReference>
<comment type="cofactor">
    <cofactor evidence="12 15">
        <name>Zn(2+)</name>
        <dbReference type="ChEBI" id="CHEBI:29105"/>
    </cofactor>
    <text evidence="12 15">Binds 1 zinc ion.</text>
</comment>
<feature type="binding site" evidence="14">
    <location>
        <position position="210"/>
    </location>
    <ligand>
        <name>substrate</name>
    </ligand>
</feature>
<dbReference type="GO" id="GO:0009231">
    <property type="term" value="P:riboflavin biosynthetic process"/>
    <property type="evidence" value="ECO:0007669"/>
    <property type="project" value="UniProtKB-UniPathway"/>
</dbReference>
<proteinExistence type="inferred from homology"/>
<feature type="binding site" evidence="15">
    <location>
        <position position="56"/>
    </location>
    <ligand>
        <name>Zn(2+)</name>
        <dbReference type="ChEBI" id="CHEBI:29105"/>
        <note>catalytic</note>
    </ligand>
</feature>
<dbReference type="GO" id="GO:0008703">
    <property type="term" value="F:5-amino-6-(5-phosphoribosylamino)uracil reductase activity"/>
    <property type="evidence" value="ECO:0007669"/>
    <property type="project" value="UniProtKB-EC"/>
</dbReference>
<dbReference type="InterPro" id="IPR016192">
    <property type="entry name" value="APOBEC/CMP_deaminase_Zn-bd"/>
</dbReference>
<feature type="binding site" evidence="14">
    <location>
        <position position="206"/>
    </location>
    <ligand>
        <name>substrate</name>
    </ligand>
</feature>
<dbReference type="GO" id="GO:0008270">
    <property type="term" value="F:zinc ion binding"/>
    <property type="evidence" value="ECO:0007669"/>
    <property type="project" value="InterPro"/>
</dbReference>
<dbReference type="GO" id="GO:0008835">
    <property type="term" value="F:diaminohydroxyphosphoribosylaminopyrimidine deaminase activity"/>
    <property type="evidence" value="ECO:0007669"/>
    <property type="project" value="UniProtKB-EC"/>
</dbReference>
<feature type="binding site" evidence="14">
    <location>
        <position position="213"/>
    </location>
    <ligand>
        <name>substrate</name>
    </ligand>
</feature>
<evidence type="ECO:0000256" key="8">
    <source>
        <dbReference type="ARBA" id="ARBA00022833"/>
    </source>
</evidence>
<dbReference type="SUPFAM" id="SSF53927">
    <property type="entry name" value="Cytidine deaminase-like"/>
    <property type="match status" value="1"/>
</dbReference>
<feature type="active site" description="Proton donor" evidence="13">
    <location>
        <position position="58"/>
    </location>
</feature>
<feature type="binding site" evidence="14">
    <location>
        <position position="190"/>
    </location>
    <ligand>
        <name>substrate</name>
    </ligand>
</feature>
<evidence type="ECO:0000256" key="1">
    <source>
        <dbReference type="ARBA" id="ARBA00002151"/>
    </source>
</evidence>
<dbReference type="NCBIfam" id="TIGR00326">
    <property type="entry name" value="eubact_ribD"/>
    <property type="match status" value="1"/>
</dbReference>
<dbReference type="PANTHER" id="PTHR38011:SF7">
    <property type="entry name" value="2,5-DIAMINO-6-RIBOSYLAMINO-4(3H)-PYRIMIDINONE 5'-PHOSPHATE REDUCTASE"/>
    <property type="match status" value="1"/>
</dbReference>
<keyword evidence="10 12" id="KW-0560">Oxidoreductase</keyword>
<feature type="binding site" evidence="15">
    <location>
        <position position="90"/>
    </location>
    <ligand>
        <name>Zn(2+)</name>
        <dbReference type="ChEBI" id="CHEBI:29105"/>
        <note>catalytic</note>
    </ligand>
</feature>